<evidence type="ECO:0000313" key="2">
    <source>
        <dbReference type="Proteomes" id="UP001221142"/>
    </source>
</evidence>
<name>A0AAD7FIU1_9AGAR</name>
<accession>A0AAD7FIU1</accession>
<dbReference type="EMBL" id="JARKIF010000016">
    <property type="protein sequence ID" value="KAJ7621271.1"/>
    <property type="molecule type" value="Genomic_DNA"/>
</dbReference>
<gene>
    <name evidence="1" type="ORF">FB45DRAFT_1092891</name>
</gene>
<proteinExistence type="predicted"/>
<protein>
    <submittedName>
        <fullName evidence="1">Uncharacterized protein</fullName>
    </submittedName>
</protein>
<comment type="caution">
    <text evidence="1">The sequence shown here is derived from an EMBL/GenBank/DDBJ whole genome shotgun (WGS) entry which is preliminary data.</text>
</comment>
<dbReference type="AlphaFoldDB" id="A0AAD7FIU1"/>
<organism evidence="1 2">
    <name type="scientific">Roridomyces roridus</name>
    <dbReference type="NCBI Taxonomy" id="1738132"/>
    <lineage>
        <taxon>Eukaryota</taxon>
        <taxon>Fungi</taxon>
        <taxon>Dikarya</taxon>
        <taxon>Basidiomycota</taxon>
        <taxon>Agaricomycotina</taxon>
        <taxon>Agaricomycetes</taxon>
        <taxon>Agaricomycetidae</taxon>
        <taxon>Agaricales</taxon>
        <taxon>Marasmiineae</taxon>
        <taxon>Mycenaceae</taxon>
        <taxon>Roridomyces</taxon>
    </lineage>
</organism>
<reference evidence="1" key="1">
    <citation type="submission" date="2023-03" db="EMBL/GenBank/DDBJ databases">
        <title>Massive genome expansion in bonnet fungi (Mycena s.s.) driven by repeated elements and novel gene families across ecological guilds.</title>
        <authorList>
            <consortium name="Lawrence Berkeley National Laboratory"/>
            <person name="Harder C.B."/>
            <person name="Miyauchi S."/>
            <person name="Viragh M."/>
            <person name="Kuo A."/>
            <person name="Thoen E."/>
            <person name="Andreopoulos B."/>
            <person name="Lu D."/>
            <person name="Skrede I."/>
            <person name="Drula E."/>
            <person name="Henrissat B."/>
            <person name="Morin E."/>
            <person name="Kohler A."/>
            <person name="Barry K."/>
            <person name="LaButti K."/>
            <person name="Morin E."/>
            <person name="Salamov A."/>
            <person name="Lipzen A."/>
            <person name="Mereny Z."/>
            <person name="Hegedus B."/>
            <person name="Baldrian P."/>
            <person name="Stursova M."/>
            <person name="Weitz H."/>
            <person name="Taylor A."/>
            <person name="Grigoriev I.V."/>
            <person name="Nagy L.G."/>
            <person name="Martin F."/>
            <person name="Kauserud H."/>
        </authorList>
    </citation>
    <scope>NUCLEOTIDE SEQUENCE</scope>
    <source>
        <strain evidence="1">9284</strain>
    </source>
</reference>
<sequence>MSHELESWKPWTQAKLDQELQAALVAADAPTYVPAIHSYVDFCCLHEFPITPTADTLSFYVVWMCQDTDPNTVGSYLLDICNELEPRFPQVREICKTPPVSRTLEGYILRSVASH</sequence>
<evidence type="ECO:0000313" key="1">
    <source>
        <dbReference type="EMBL" id="KAJ7621271.1"/>
    </source>
</evidence>
<keyword evidence="2" id="KW-1185">Reference proteome</keyword>
<dbReference type="Proteomes" id="UP001221142">
    <property type="component" value="Unassembled WGS sequence"/>
</dbReference>